<dbReference type="Pfam" id="PF00128">
    <property type="entry name" value="Alpha-amylase"/>
    <property type="match status" value="1"/>
</dbReference>
<dbReference type="CDD" id="cd11333">
    <property type="entry name" value="AmyAc_SI_OligoGlu_DGase"/>
    <property type="match status" value="1"/>
</dbReference>
<dbReference type="AlphaFoldDB" id="A0AB73SYK4"/>
<gene>
    <name evidence="7" type="ORF">C7383_11858</name>
</gene>
<name>A0AB73SYK4_9FIRM</name>
<keyword evidence="5" id="KW-0326">Glycosidase</keyword>
<proteinExistence type="inferred from homology"/>
<keyword evidence="8" id="KW-1185">Reference proteome</keyword>
<dbReference type="InterPro" id="IPR045857">
    <property type="entry name" value="O16G_dom_2"/>
</dbReference>
<dbReference type="Proteomes" id="UP000245412">
    <property type="component" value="Unassembled WGS sequence"/>
</dbReference>
<comment type="subcellular location">
    <subcellularLocation>
        <location evidence="1">Cytoplasm</location>
    </subcellularLocation>
</comment>
<comment type="similarity">
    <text evidence="2">Belongs to the glycosyl hydrolase 13 family.</text>
</comment>
<evidence type="ECO:0000259" key="6">
    <source>
        <dbReference type="SMART" id="SM00642"/>
    </source>
</evidence>
<keyword evidence="3" id="KW-0963">Cytoplasm</keyword>
<evidence type="ECO:0000313" key="8">
    <source>
        <dbReference type="Proteomes" id="UP000245412"/>
    </source>
</evidence>
<dbReference type="InterPro" id="IPR013780">
    <property type="entry name" value="Glyco_hydro_b"/>
</dbReference>
<evidence type="ECO:0000256" key="1">
    <source>
        <dbReference type="ARBA" id="ARBA00004496"/>
    </source>
</evidence>
<dbReference type="Gene3D" id="3.90.400.10">
    <property type="entry name" value="Oligo-1,6-glucosidase, Domain 2"/>
    <property type="match status" value="1"/>
</dbReference>
<dbReference type="FunFam" id="3.20.20.80:FF:000064">
    <property type="entry name" value="Oligo-1,6-glucosidase"/>
    <property type="match status" value="1"/>
</dbReference>
<evidence type="ECO:0000256" key="4">
    <source>
        <dbReference type="ARBA" id="ARBA00022801"/>
    </source>
</evidence>
<dbReference type="Pfam" id="PF23915">
    <property type="entry name" value="SusG_C"/>
    <property type="match status" value="1"/>
</dbReference>
<dbReference type="FunFam" id="3.20.20.80:FF:000014">
    <property type="entry name" value="Alpha,alpha-phosphotrehalase"/>
    <property type="match status" value="1"/>
</dbReference>
<keyword evidence="4" id="KW-0378">Hydrolase</keyword>
<evidence type="ECO:0000256" key="5">
    <source>
        <dbReference type="ARBA" id="ARBA00023295"/>
    </source>
</evidence>
<dbReference type="GO" id="GO:0005737">
    <property type="term" value="C:cytoplasm"/>
    <property type="evidence" value="ECO:0007669"/>
    <property type="project" value="UniProtKB-SubCell"/>
</dbReference>
<dbReference type="SUPFAM" id="SSF51011">
    <property type="entry name" value="Glycosyl hydrolase domain"/>
    <property type="match status" value="1"/>
</dbReference>
<evidence type="ECO:0000256" key="3">
    <source>
        <dbReference type="ARBA" id="ARBA00022490"/>
    </source>
</evidence>
<feature type="domain" description="Glycosyl hydrolase family 13 catalytic" evidence="6">
    <location>
        <begin position="13"/>
        <end position="420"/>
    </location>
</feature>
<evidence type="ECO:0000256" key="2">
    <source>
        <dbReference type="ARBA" id="ARBA00008061"/>
    </source>
</evidence>
<dbReference type="SUPFAM" id="SSF51445">
    <property type="entry name" value="(Trans)glycosidases"/>
    <property type="match status" value="1"/>
</dbReference>
<dbReference type="InterPro" id="IPR056300">
    <property type="entry name" value="SusG-like_C"/>
</dbReference>
<dbReference type="FunFam" id="2.60.40.1180:FF:000007">
    <property type="entry name" value="Sucrose isomerase"/>
    <property type="match status" value="1"/>
</dbReference>
<accession>A0AB73SYK4</accession>
<dbReference type="PANTHER" id="PTHR10357">
    <property type="entry name" value="ALPHA-AMYLASE FAMILY MEMBER"/>
    <property type="match status" value="1"/>
</dbReference>
<organism evidence="7 8">
    <name type="scientific">Murimonas intestini</name>
    <dbReference type="NCBI Taxonomy" id="1337051"/>
    <lineage>
        <taxon>Bacteria</taxon>
        <taxon>Bacillati</taxon>
        <taxon>Bacillota</taxon>
        <taxon>Clostridia</taxon>
        <taxon>Lachnospirales</taxon>
        <taxon>Lachnospiraceae</taxon>
        <taxon>Murimonas</taxon>
    </lineage>
</organism>
<dbReference type="PANTHER" id="PTHR10357:SF184">
    <property type="entry name" value="OLIGO-1,6-GLUCOSIDASE 1"/>
    <property type="match status" value="1"/>
</dbReference>
<dbReference type="FunFam" id="3.90.400.10:FF:000002">
    <property type="entry name" value="Sucrose isomerase"/>
    <property type="match status" value="1"/>
</dbReference>
<dbReference type="GO" id="GO:0004556">
    <property type="term" value="F:alpha-amylase activity"/>
    <property type="evidence" value="ECO:0007669"/>
    <property type="project" value="TreeGrafter"/>
</dbReference>
<dbReference type="Gene3D" id="2.60.40.1180">
    <property type="entry name" value="Golgi alpha-mannosidase II"/>
    <property type="match status" value="1"/>
</dbReference>
<dbReference type="NCBIfam" id="NF008183">
    <property type="entry name" value="PRK10933.1"/>
    <property type="match status" value="1"/>
</dbReference>
<dbReference type="InterPro" id="IPR006047">
    <property type="entry name" value="GH13_cat_dom"/>
</dbReference>
<evidence type="ECO:0000313" key="7">
    <source>
        <dbReference type="EMBL" id="PWJ72447.1"/>
    </source>
</evidence>
<sequence length="557" mass="64934">MQENWWKNAVVYQIYPRSFMDSNNDGIGDLKGITQKLDYLKELGVDIIWLSPVYKSPNCDNGYDISDYQDIMDDFGTMADFDEMLDEAHKRGLKIMMDLVVNHTSDEHPWFIESARSKDNPYSDYYIWRDGKEGKEPTNWEASFGGSAWEYCAARDQYYLHAFAVKQPDLNWDNPKVRQEVFQMMDWWCQKGIDGFRMDVISMISKPEVFEDGHVREGHQYAEIGPIITHGPHEHEYLKEMNREVLSRYPLATVGETACVTVEEAKKYAGFDEHELNMVFQFEHMDLDFGSYGKWNNRPPRLTQLKEVLSKWQTQLHGKAWNSLYWDNHDQPRVVSRFGNDKEFRAESAKMLAICLHMMQGTPYIYQGEELGMTNAGFTSIDQYRDIESINAYHEIVEGGIAGEDYMMECLRFKSRDNARTPMQWDSSVNAGFTEGTPWIEVNPNYTGINARAALADKDSIFYYYKKLIGLRKEYQIITEGSYELLLPDSEELYVYTRTYGDEKLLTVCNFTGDIQKFEVPGGFEKSRCLIGNYSRDVYKGQIELKPYEAFVLYKCR</sequence>
<dbReference type="Gene3D" id="3.20.20.80">
    <property type="entry name" value="Glycosidases"/>
    <property type="match status" value="1"/>
</dbReference>
<dbReference type="GO" id="GO:0009313">
    <property type="term" value="P:oligosaccharide catabolic process"/>
    <property type="evidence" value="ECO:0007669"/>
    <property type="project" value="TreeGrafter"/>
</dbReference>
<dbReference type="EMBL" id="QGGY01000018">
    <property type="protein sequence ID" value="PWJ72447.1"/>
    <property type="molecule type" value="Genomic_DNA"/>
</dbReference>
<dbReference type="InterPro" id="IPR017853">
    <property type="entry name" value="GH"/>
</dbReference>
<dbReference type="SMART" id="SM00642">
    <property type="entry name" value="Aamy"/>
    <property type="match status" value="1"/>
</dbReference>
<reference evidence="7 8" key="1">
    <citation type="submission" date="2018-05" db="EMBL/GenBank/DDBJ databases">
        <authorList>
            <person name="Goeker M."/>
            <person name="Huntemann M."/>
            <person name="Clum A."/>
            <person name="Pillay M."/>
            <person name="Palaniappan K."/>
            <person name="Varghese N."/>
            <person name="Mikhailova N."/>
            <person name="Stamatis D."/>
            <person name="Reddy T."/>
            <person name="Daum C."/>
            <person name="Shapiro N."/>
            <person name="Ivanova N."/>
            <person name="Kyrpides N."/>
            <person name="Woyke T."/>
        </authorList>
    </citation>
    <scope>NUCLEOTIDE SEQUENCE [LARGE SCALE GENOMIC DNA]</scope>
    <source>
        <strain evidence="7 8">DSM 26524</strain>
    </source>
</reference>
<protein>
    <submittedName>
        <fullName evidence="7">Oligo-1,6-glucosidase</fullName>
    </submittedName>
</protein>
<dbReference type="RefSeq" id="WP_109748446.1">
    <property type="nucleotide sequence ID" value="NZ_JANKBI010000018.1"/>
</dbReference>
<comment type="caution">
    <text evidence="7">The sequence shown here is derived from an EMBL/GenBank/DDBJ whole genome shotgun (WGS) entry which is preliminary data.</text>
</comment>